<dbReference type="InterPro" id="IPR013083">
    <property type="entry name" value="Znf_RING/FYVE/PHD"/>
</dbReference>
<dbReference type="Gene3D" id="1.25.10.10">
    <property type="entry name" value="Leucine-rich Repeat Variant"/>
    <property type="match status" value="3"/>
</dbReference>
<evidence type="ECO:0000259" key="4">
    <source>
        <dbReference type="PROSITE" id="PS51698"/>
    </source>
</evidence>
<feature type="domain" description="U-box" evidence="4">
    <location>
        <begin position="8"/>
        <end position="83"/>
    </location>
</feature>
<dbReference type="PANTHER" id="PTHR23315:SF7">
    <property type="entry name" value="U-BOX DOMAIN-CONTAINING PROTEIN 4"/>
    <property type="match status" value="1"/>
</dbReference>
<dbReference type="AlphaFoldDB" id="A0AAW1Q8L4"/>
<dbReference type="GO" id="GO:0016567">
    <property type="term" value="P:protein ubiquitination"/>
    <property type="evidence" value="ECO:0007669"/>
    <property type="project" value="InterPro"/>
</dbReference>
<organism evidence="5 6">
    <name type="scientific">[Myrmecia] bisecta</name>
    <dbReference type="NCBI Taxonomy" id="41462"/>
    <lineage>
        <taxon>Eukaryota</taxon>
        <taxon>Viridiplantae</taxon>
        <taxon>Chlorophyta</taxon>
        <taxon>core chlorophytes</taxon>
        <taxon>Trebouxiophyceae</taxon>
        <taxon>Trebouxiales</taxon>
        <taxon>Trebouxiaceae</taxon>
        <taxon>Myrmecia</taxon>
    </lineage>
</organism>
<dbReference type="CDD" id="cd16664">
    <property type="entry name" value="RING-Ubox_PUB"/>
    <property type="match status" value="1"/>
</dbReference>
<dbReference type="InterPro" id="IPR011989">
    <property type="entry name" value="ARM-like"/>
</dbReference>
<dbReference type="InterPro" id="IPR000225">
    <property type="entry name" value="Armadillo"/>
</dbReference>
<dbReference type="PROSITE" id="PS51698">
    <property type="entry name" value="U_BOX"/>
    <property type="match status" value="1"/>
</dbReference>
<protein>
    <recommendedName>
        <fullName evidence="2">RING-type E3 ubiquitin transferase</fullName>
        <ecNumber evidence="2">2.3.2.27</ecNumber>
    </recommendedName>
</protein>
<keyword evidence="3" id="KW-0833">Ubl conjugation pathway</keyword>
<dbReference type="SMART" id="SM00185">
    <property type="entry name" value="ARM"/>
    <property type="match status" value="5"/>
</dbReference>
<reference evidence="5 6" key="1">
    <citation type="journal article" date="2024" name="Nat. Commun.">
        <title>Phylogenomics reveals the evolutionary origins of lichenization in chlorophyte algae.</title>
        <authorList>
            <person name="Puginier C."/>
            <person name="Libourel C."/>
            <person name="Otte J."/>
            <person name="Skaloud P."/>
            <person name="Haon M."/>
            <person name="Grisel S."/>
            <person name="Petersen M."/>
            <person name="Berrin J.G."/>
            <person name="Delaux P.M."/>
            <person name="Dal Grande F."/>
            <person name="Keller J."/>
        </authorList>
    </citation>
    <scope>NUCLEOTIDE SEQUENCE [LARGE SCALE GENOMIC DNA]</scope>
    <source>
        <strain evidence="5 6">SAG 2043</strain>
    </source>
</reference>
<dbReference type="InterPro" id="IPR016024">
    <property type="entry name" value="ARM-type_fold"/>
</dbReference>
<evidence type="ECO:0000256" key="2">
    <source>
        <dbReference type="ARBA" id="ARBA00012483"/>
    </source>
</evidence>
<comment type="caution">
    <text evidence="5">The sequence shown here is derived from an EMBL/GenBank/DDBJ whole genome shotgun (WGS) entry which is preliminary data.</text>
</comment>
<proteinExistence type="predicted"/>
<name>A0AAW1Q8L4_9CHLO</name>
<gene>
    <name evidence="5" type="ORF">WJX72_003557</name>
</gene>
<dbReference type="GO" id="GO:0061630">
    <property type="term" value="F:ubiquitin protein ligase activity"/>
    <property type="evidence" value="ECO:0007669"/>
    <property type="project" value="UniProtKB-EC"/>
</dbReference>
<dbReference type="EMBL" id="JALJOR010000005">
    <property type="protein sequence ID" value="KAK9816674.1"/>
    <property type="molecule type" value="Genomic_DNA"/>
</dbReference>
<dbReference type="PANTHER" id="PTHR23315">
    <property type="entry name" value="U BOX DOMAIN-CONTAINING"/>
    <property type="match status" value="1"/>
</dbReference>
<evidence type="ECO:0000256" key="1">
    <source>
        <dbReference type="ARBA" id="ARBA00000900"/>
    </source>
</evidence>
<comment type="catalytic activity">
    <reaction evidence="1">
        <text>S-ubiquitinyl-[E2 ubiquitin-conjugating enzyme]-L-cysteine + [acceptor protein]-L-lysine = [E2 ubiquitin-conjugating enzyme]-L-cysteine + N(6)-ubiquitinyl-[acceptor protein]-L-lysine.</text>
        <dbReference type="EC" id="2.3.2.27"/>
    </reaction>
</comment>
<accession>A0AAW1Q8L4</accession>
<dbReference type="InterPro" id="IPR045210">
    <property type="entry name" value="RING-Ubox_PUB"/>
</dbReference>
<keyword evidence="6" id="KW-1185">Reference proteome</keyword>
<dbReference type="Gene3D" id="3.30.40.10">
    <property type="entry name" value="Zinc/RING finger domain, C3HC4 (zinc finger)"/>
    <property type="match status" value="1"/>
</dbReference>
<evidence type="ECO:0000256" key="3">
    <source>
        <dbReference type="ARBA" id="ARBA00022786"/>
    </source>
</evidence>
<evidence type="ECO:0000313" key="6">
    <source>
        <dbReference type="Proteomes" id="UP001489004"/>
    </source>
</evidence>
<sequence>MAEAQAAEPPSEYCCPISEEVMQEPVLLVETGQTFERQSIENWFRCGRNTCPMTGKVLVSTQLVPNYVVKSLIRSWAEKHGLPMADSPAAGIPAGQAWDAAAAAVAANGNVAYPDLNADASSVQDRLGQVRQILDRLRSPSMAVAAFRQANSYPLWQLKELAGDGSCRDAISQGGGIALLLSVLGDARLPECQASASAILGRVCAGDPAAAAALVQAGGTEGLVRLLSSPDEMCRRSAAYTLCFLGRAGGGVRDDIYTLLCQQSISLANVANPIVPLCSMLVSESDPECVAAICLLHMLSDRLPASIAGTLICTNTGVLPSIARQLGNSDDVGRAAASGLLRNLAAAAPNRPELVTEVVHVLSVGSDTAREAGAALLWGLAAPAPGITDSQLMLLCAQNEGFLPALVTAMATGGAAVRLVAAGLLQHMTFEDNRPRNRVVSGPNQDDVRLKAVSQEGLLPSLAAMLQSEDQQQSAAAGHAVANLAAYRSGICSVCQAKSKYIGGFALPTFTPCTHSPPLRLTSHPEITAQLLQMLEASTPGTISIAVAALSNILAADEARDRLREELRQTIPHVVWRLQQLFSLASLSGRTKEGARTIMQRLDLKDRAGSVQYSFITLLLPPPPQPRVLPTPY</sequence>
<dbReference type="SUPFAM" id="SSF57850">
    <property type="entry name" value="RING/U-box"/>
    <property type="match status" value="1"/>
</dbReference>
<dbReference type="SUPFAM" id="SSF48371">
    <property type="entry name" value="ARM repeat"/>
    <property type="match status" value="1"/>
</dbReference>
<dbReference type="Proteomes" id="UP001489004">
    <property type="component" value="Unassembled WGS sequence"/>
</dbReference>
<dbReference type="SMART" id="SM00504">
    <property type="entry name" value="Ubox"/>
    <property type="match status" value="1"/>
</dbReference>
<dbReference type="Pfam" id="PF04564">
    <property type="entry name" value="U-box"/>
    <property type="match status" value="1"/>
</dbReference>
<dbReference type="EC" id="2.3.2.27" evidence="2"/>
<dbReference type="Pfam" id="PF00514">
    <property type="entry name" value="Arm"/>
    <property type="match status" value="1"/>
</dbReference>
<dbReference type="InterPro" id="IPR003613">
    <property type="entry name" value="Ubox_domain"/>
</dbReference>
<evidence type="ECO:0000313" key="5">
    <source>
        <dbReference type="EMBL" id="KAK9816674.1"/>
    </source>
</evidence>